<dbReference type="AlphaFoldDB" id="A0A839HLI8"/>
<dbReference type="EMBL" id="JACIVI010000006">
    <property type="protein sequence ID" value="MBB1163093.1"/>
    <property type="molecule type" value="Genomic_DNA"/>
</dbReference>
<evidence type="ECO:0000313" key="2">
    <source>
        <dbReference type="EMBL" id="MBB1163093.1"/>
    </source>
</evidence>
<evidence type="ECO:0000313" key="3">
    <source>
        <dbReference type="Proteomes" id="UP000586093"/>
    </source>
</evidence>
<evidence type="ECO:0000256" key="1">
    <source>
        <dbReference type="ARBA" id="ARBA00023002"/>
    </source>
</evidence>
<organism evidence="2 3">
    <name type="scientific">Aquariibacter albus</name>
    <dbReference type="NCBI Taxonomy" id="2759899"/>
    <lineage>
        <taxon>Bacteria</taxon>
        <taxon>Pseudomonadati</taxon>
        <taxon>Pseudomonadota</taxon>
        <taxon>Betaproteobacteria</taxon>
        <taxon>Burkholderiales</taxon>
        <taxon>Sphaerotilaceae</taxon>
        <taxon>Aquariibacter</taxon>
    </lineage>
</organism>
<keyword evidence="1" id="KW-0560">Oxidoreductase</keyword>
<dbReference type="NCBIfam" id="TIGR04046">
    <property type="entry name" value="MSMEG_0569_nitr"/>
    <property type="match status" value="1"/>
</dbReference>
<dbReference type="Pfam" id="PF13738">
    <property type="entry name" value="Pyr_redox_3"/>
    <property type="match status" value="1"/>
</dbReference>
<dbReference type="PRINTS" id="PR00469">
    <property type="entry name" value="PNDRDTASEII"/>
</dbReference>
<accession>A0A839HLI8</accession>
<dbReference type="SUPFAM" id="SSF51905">
    <property type="entry name" value="FAD/NAD(P)-binding domain"/>
    <property type="match status" value="1"/>
</dbReference>
<dbReference type="PANTHER" id="PTHR43539">
    <property type="entry name" value="FLAVIN-BINDING MONOOXYGENASE-LIKE PROTEIN (AFU_ORTHOLOGUE AFUA_4G09220)"/>
    <property type="match status" value="1"/>
</dbReference>
<protein>
    <submittedName>
        <fullName evidence="2">MSMEG_0569 family flavin-dependent oxidoreductase</fullName>
    </submittedName>
</protein>
<dbReference type="Proteomes" id="UP000586093">
    <property type="component" value="Unassembled WGS sequence"/>
</dbReference>
<dbReference type="InterPro" id="IPR050982">
    <property type="entry name" value="Auxin_biosynth/cation_transpt"/>
</dbReference>
<name>A0A839HLI8_9BURK</name>
<dbReference type="PANTHER" id="PTHR43539:SF78">
    <property type="entry name" value="FLAVIN-CONTAINING MONOOXYGENASE"/>
    <property type="match status" value="1"/>
</dbReference>
<sequence>MPTLDPTQALAAAAEASPPHHPVLVVGGGQAGLSVSHYLQQRGLGHLVLEKQQALHAWADARWDAFSLVTPNWQCKLPGHDYDGPEPHGFMTKPQILDYLAAFRAKVDPPLIEGVAVQRVTPRPEGGFRVQTSAGTCTADEVVVASGGYHRPIVPRLAERLPPGIVQVHSEQYRNPAQFPPGAVLVVGSGQSGAQIAEDLHLAGRKVLLAVGDAPRCARFYRGRDVVDWLADMGYYDMPVDQHPLREGVRDNTNHYVTGRDGGRDIDLRQFAAQGMELYGLLRGFDGERLLFEPGLTAALDQADRIYNGINAAIDKHIAAQGLEAPPASVYTPVWTPPAERSALPLAEAGLAAIVWCIGFEPDFAWVDAPVFNGRGHPVHQRGISPQPGLYFLGLPWLHTWGSGRFSGVARDALYLAEAIERRLRGGPALQAAGLGSPAKRDPLEVS</sequence>
<reference evidence="2 3" key="1">
    <citation type="submission" date="2020-08" db="EMBL/GenBank/DDBJ databases">
        <title>Aquariorum lacteus gen. nov., sp. nov., a new member of the family Comamonadaceae, isolated from freshwater aquarium.</title>
        <authorList>
            <person name="Chun S.-J."/>
        </authorList>
    </citation>
    <scope>NUCLEOTIDE SEQUENCE [LARGE SCALE GENOMIC DNA]</scope>
    <source>
        <strain evidence="2 3">SJAQ100</strain>
    </source>
</reference>
<comment type="caution">
    <text evidence="2">The sequence shown here is derived from an EMBL/GenBank/DDBJ whole genome shotgun (WGS) entry which is preliminary data.</text>
</comment>
<dbReference type="GO" id="GO:0050660">
    <property type="term" value="F:flavin adenine dinucleotide binding"/>
    <property type="evidence" value="ECO:0007669"/>
    <property type="project" value="TreeGrafter"/>
</dbReference>
<dbReference type="GO" id="GO:0004497">
    <property type="term" value="F:monooxygenase activity"/>
    <property type="evidence" value="ECO:0007669"/>
    <property type="project" value="TreeGrafter"/>
</dbReference>
<keyword evidence="3" id="KW-1185">Reference proteome</keyword>
<proteinExistence type="predicted"/>
<dbReference type="InterPro" id="IPR024000">
    <property type="entry name" value="CHP04046_FMN-dependent"/>
</dbReference>
<dbReference type="InterPro" id="IPR036188">
    <property type="entry name" value="FAD/NAD-bd_sf"/>
</dbReference>
<gene>
    <name evidence="2" type="ORF">H4F90_14060</name>
</gene>
<dbReference type="RefSeq" id="WP_182665676.1">
    <property type="nucleotide sequence ID" value="NZ_JACIVI010000006.1"/>
</dbReference>
<dbReference type="Gene3D" id="3.50.50.60">
    <property type="entry name" value="FAD/NAD(P)-binding domain"/>
    <property type="match status" value="2"/>
</dbReference>